<sequence>MIVRDGRSAFPDHFAVFDRIARLGDGLMLDIGAALGRRTKLMLRACPKGEVWAFEPYPGNWPHFEDLIGDDPRVRLFKAAVSDRAGHEAFHVGSKVEPGRAGNWGKFVGYSSVGRLASAGPVPRAGETYEVETVVLDALLGEREVTFVKIDVQGAELQVLRGLSGALSAGRVAAMFVEFGGEEDVLAALAEHFDLFDSQYVISPRGAAEPDPEVWDIVERRESSKGELRYKGWPKARPAENYVEWFRAESARTGFLECDIVAVRRDIVPIYLSQG</sequence>
<dbReference type="AlphaFoldDB" id="A0A8B2P208"/>
<gene>
    <name evidence="2" type="ORF">DLJ53_01080</name>
</gene>
<accession>A0A8B2P208</accession>
<keyword evidence="3" id="KW-1185">Reference proteome</keyword>
<name>A0A8B2P208_9HYPH</name>
<dbReference type="RefSeq" id="WP_111341595.1">
    <property type="nucleotide sequence ID" value="NZ_QHHQ01000001.1"/>
</dbReference>
<dbReference type="EMBL" id="QHHQ01000001">
    <property type="protein sequence ID" value="RAI03152.1"/>
    <property type="molecule type" value="Genomic_DNA"/>
</dbReference>
<dbReference type="Gene3D" id="3.40.50.150">
    <property type="entry name" value="Vaccinia Virus protein VP39"/>
    <property type="match status" value="1"/>
</dbReference>
<dbReference type="OrthoDB" id="4104638at2"/>
<proteinExistence type="predicted"/>
<comment type="caution">
    <text evidence="2">The sequence shown here is derived from an EMBL/GenBank/DDBJ whole genome shotgun (WGS) entry which is preliminary data.</text>
</comment>
<dbReference type="Pfam" id="PF05050">
    <property type="entry name" value="Methyltransf_21"/>
    <property type="match status" value="1"/>
</dbReference>
<dbReference type="Proteomes" id="UP000249590">
    <property type="component" value="Unassembled WGS sequence"/>
</dbReference>
<evidence type="ECO:0000259" key="1">
    <source>
        <dbReference type="Pfam" id="PF05050"/>
    </source>
</evidence>
<reference evidence="2 3" key="1">
    <citation type="submission" date="2018-05" db="EMBL/GenBank/DDBJ databases">
        <title>Acuticoccus sediminis sp. nov., isolated from deep-sea sediment of Indian Ocean.</title>
        <authorList>
            <person name="Liu X."/>
            <person name="Lai Q."/>
            <person name="Du Y."/>
            <person name="Sun F."/>
            <person name="Zhang X."/>
            <person name="Wang S."/>
            <person name="Shao Z."/>
        </authorList>
    </citation>
    <scope>NUCLEOTIDE SEQUENCE [LARGE SCALE GENOMIC DNA]</scope>
    <source>
        <strain evidence="2 3">PTG4-2</strain>
    </source>
</reference>
<feature type="domain" description="Methyltransferase FkbM" evidence="1">
    <location>
        <begin position="30"/>
        <end position="182"/>
    </location>
</feature>
<evidence type="ECO:0000313" key="2">
    <source>
        <dbReference type="EMBL" id="RAI03152.1"/>
    </source>
</evidence>
<organism evidence="2 3">
    <name type="scientific">Acuticoccus sediminis</name>
    <dbReference type="NCBI Taxonomy" id="2184697"/>
    <lineage>
        <taxon>Bacteria</taxon>
        <taxon>Pseudomonadati</taxon>
        <taxon>Pseudomonadota</taxon>
        <taxon>Alphaproteobacteria</taxon>
        <taxon>Hyphomicrobiales</taxon>
        <taxon>Amorphaceae</taxon>
        <taxon>Acuticoccus</taxon>
    </lineage>
</organism>
<dbReference type="InterPro" id="IPR006342">
    <property type="entry name" value="FkbM_mtfrase"/>
</dbReference>
<dbReference type="SUPFAM" id="SSF53335">
    <property type="entry name" value="S-adenosyl-L-methionine-dependent methyltransferases"/>
    <property type="match status" value="1"/>
</dbReference>
<protein>
    <recommendedName>
        <fullName evidence="1">Methyltransferase FkbM domain-containing protein</fullName>
    </recommendedName>
</protein>
<evidence type="ECO:0000313" key="3">
    <source>
        <dbReference type="Proteomes" id="UP000249590"/>
    </source>
</evidence>
<dbReference type="InterPro" id="IPR029063">
    <property type="entry name" value="SAM-dependent_MTases_sf"/>
</dbReference>
<dbReference type="NCBIfam" id="TIGR01444">
    <property type="entry name" value="fkbM_fam"/>
    <property type="match status" value="1"/>
</dbReference>
<dbReference type="PANTHER" id="PTHR34203:SF15">
    <property type="entry name" value="SLL1173 PROTEIN"/>
    <property type="match status" value="1"/>
</dbReference>
<dbReference type="PANTHER" id="PTHR34203">
    <property type="entry name" value="METHYLTRANSFERASE, FKBM FAMILY PROTEIN"/>
    <property type="match status" value="1"/>
</dbReference>
<dbReference type="InterPro" id="IPR052514">
    <property type="entry name" value="SAM-dependent_MTase"/>
</dbReference>